<gene>
    <name evidence="6" type="ORF">AVDCRST_MAG89-591</name>
</gene>
<feature type="binding site" evidence="4">
    <location>
        <position position="237"/>
    </location>
    <ligand>
        <name>Mn(2+)</name>
        <dbReference type="ChEBI" id="CHEBI:29035"/>
        <label>1</label>
    </ligand>
</feature>
<dbReference type="EMBL" id="CADCTV010000132">
    <property type="protein sequence ID" value="CAA9302795.1"/>
    <property type="molecule type" value="Genomic_DNA"/>
</dbReference>
<dbReference type="InterPro" id="IPR023696">
    <property type="entry name" value="Ureohydrolase_dom_sf"/>
</dbReference>
<dbReference type="InterPro" id="IPR020855">
    <property type="entry name" value="Ureohydrolase_Mn_BS"/>
</dbReference>
<organism evidence="6">
    <name type="scientific">uncultured Gemmatimonadota bacterium</name>
    <dbReference type="NCBI Taxonomy" id="203437"/>
    <lineage>
        <taxon>Bacteria</taxon>
        <taxon>Pseudomonadati</taxon>
        <taxon>Gemmatimonadota</taxon>
        <taxon>environmental samples</taxon>
    </lineage>
</organism>
<proteinExistence type="inferred from homology"/>
<dbReference type="EC" id="3.5.3.11" evidence="6"/>
<dbReference type="InterPro" id="IPR006035">
    <property type="entry name" value="Ureohydrolase"/>
</dbReference>
<keyword evidence="4" id="KW-0464">Manganese</keyword>
<dbReference type="InterPro" id="IPR005925">
    <property type="entry name" value="Agmatinase-rel"/>
</dbReference>
<dbReference type="CDD" id="cd11593">
    <property type="entry name" value="Agmatinase-like_2"/>
    <property type="match status" value="1"/>
</dbReference>
<dbReference type="Gene3D" id="3.40.800.10">
    <property type="entry name" value="Ureohydrolase domain"/>
    <property type="match status" value="1"/>
</dbReference>
<evidence type="ECO:0000256" key="5">
    <source>
        <dbReference type="RuleBase" id="RU003684"/>
    </source>
</evidence>
<feature type="binding site" evidence="4">
    <location>
        <position position="235"/>
    </location>
    <ligand>
        <name>Mn(2+)</name>
        <dbReference type="ChEBI" id="CHEBI:29035"/>
        <label>1</label>
    </ligand>
</feature>
<evidence type="ECO:0000256" key="1">
    <source>
        <dbReference type="ARBA" id="ARBA00009227"/>
    </source>
</evidence>
<dbReference type="PROSITE" id="PS01053">
    <property type="entry name" value="ARGINASE_1"/>
    <property type="match status" value="1"/>
</dbReference>
<accession>A0A6J4KEU0</accession>
<dbReference type="GO" id="GO:0008783">
    <property type="term" value="F:agmatinase activity"/>
    <property type="evidence" value="ECO:0007669"/>
    <property type="project" value="UniProtKB-EC"/>
</dbReference>
<dbReference type="PROSITE" id="PS51409">
    <property type="entry name" value="ARGINASE_2"/>
    <property type="match status" value="1"/>
</dbReference>
<evidence type="ECO:0000256" key="4">
    <source>
        <dbReference type="PIRSR" id="PIRSR036979-1"/>
    </source>
</evidence>
<comment type="cofactor">
    <cofactor evidence="4">
        <name>Mn(2+)</name>
        <dbReference type="ChEBI" id="CHEBI:29035"/>
    </cofactor>
    <text evidence="4">Binds 2 manganese ions per subunit.</text>
</comment>
<dbReference type="Pfam" id="PF00491">
    <property type="entry name" value="Arginase"/>
    <property type="match status" value="1"/>
</dbReference>
<dbReference type="AlphaFoldDB" id="A0A6J4KEU0"/>
<keyword evidence="2 4" id="KW-0479">Metal-binding</keyword>
<dbReference type="PANTHER" id="PTHR11358:SF26">
    <property type="entry name" value="GUANIDINO ACID HYDROLASE, MITOCHONDRIAL"/>
    <property type="match status" value="1"/>
</dbReference>
<dbReference type="GO" id="GO:0046872">
    <property type="term" value="F:metal ion binding"/>
    <property type="evidence" value="ECO:0007669"/>
    <property type="project" value="UniProtKB-KW"/>
</dbReference>
<evidence type="ECO:0000313" key="6">
    <source>
        <dbReference type="EMBL" id="CAA9302795.1"/>
    </source>
</evidence>
<dbReference type="SUPFAM" id="SSF52768">
    <property type="entry name" value="Arginase/deacetylase"/>
    <property type="match status" value="1"/>
</dbReference>
<evidence type="ECO:0000256" key="2">
    <source>
        <dbReference type="ARBA" id="ARBA00022723"/>
    </source>
</evidence>
<feature type="binding site" evidence="4">
    <location>
        <position position="156"/>
    </location>
    <ligand>
        <name>Mn(2+)</name>
        <dbReference type="ChEBI" id="CHEBI:29035"/>
        <label>1</label>
    </ligand>
</feature>
<dbReference type="PIRSF" id="PIRSF036979">
    <property type="entry name" value="Arginase"/>
    <property type="match status" value="1"/>
</dbReference>
<reference evidence="6" key="1">
    <citation type="submission" date="2020-02" db="EMBL/GenBank/DDBJ databases">
        <authorList>
            <person name="Meier V. D."/>
        </authorList>
    </citation>
    <scope>NUCLEOTIDE SEQUENCE</scope>
    <source>
        <strain evidence="6">AVDCRST_MAG89</strain>
    </source>
</reference>
<dbReference type="NCBIfam" id="TIGR01230">
    <property type="entry name" value="agmatinase"/>
    <property type="match status" value="1"/>
</dbReference>
<protein>
    <submittedName>
        <fullName evidence="6">Agmatinase</fullName>
        <ecNumber evidence="6">3.5.3.11</ecNumber>
    </submittedName>
</protein>
<dbReference type="GO" id="GO:0033389">
    <property type="term" value="P:putrescine biosynthetic process from arginine, via agmatine"/>
    <property type="evidence" value="ECO:0007669"/>
    <property type="project" value="TreeGrafter"/>
</dbReference>
<feature type="binding site" evidence="4">
    <location>
        <position position="126"/>
    </location>
    <ligand>
        <name>Mn(2+)</name>
        <dbReference type="ChEBI" id="CHEBI:29035"/>
        <label>2</label>
    </ligand>
</feature>
<sequence>MSDQIPAALQELPWELPRNFLGLEGDAATWQNAGVVVLPIPYESTVSYQGGTKLGPDAIIQASRFIELYDQELDGEPGPDVGVCTLPALHLTSAGPEAAVRELRECYDAVLAEAGDRLVIGLGGEHSITSAPVLAHADRLGEGRRLTILQFDAHGDLRLEYEGSAFSHAAVMAQCIDRADLVQVGIRAITSEERALIREREGSITTIFADEMWADDAWLDRAFDALGDDVFITFDVDYFDPSLMPATGTPEPGGPPWYPTLKLLRRVFEQKNVVGVDVVELAPMGGNSAPDFVVAKLVYKMIAYHSLSKRRG</sequence>
<feature type="binding site" evidence="4">
    <location>
        <position position="152"/>
    </location>
    <ligand>
        <name>Mn(2+)</name>
        <dbReference type="ChEBI" id="CHEBI:29035"/>
        <label>1</label>
    </ligand>
</feature>
<evidence type="ECO:0000256" key="3">
    <source>
        <dbReference type="ARBA" id="ARBA00022801"/>
    </source>
</evidence>
<name>A0A6J4KEU0_9BACT</name>
<comment type="similarity">
    <text evidence="1">Belongs to the arginase family. Agmatinase subfamily.</text>
</comment>
<dbReference type="PANTHER" id="PTHR11358">
    <property type="entry name" value="ARGINASE/AGMATINASE"/>
    <property type="match status" value="1"/>
</dbReference>
<feature type="binding site" evidence="4">
    <location>
        <position position="154"/>
    </location>
    <ligand>
        <name>Mn(2+)</name>
        <dbReference type="ChEBI" id="CHEBI:29035"/>
        <label>1</label>
    </ligand>
</feature>
<keyword evidence="3 5" id="KW-0378">Hydrolase</keyword>